<feature type="transmembrane region" description="Helical" evidence="8">
    <location>
        <begin position="339"/>
        <end position="358"/>
    </location>
</feature>
<evidence type="ECO:0000256" key="3">
    <source>
        <dbReference type="ARBA" id="ARBA00022475"/>
    </source>
</evidence>
<feature type="transmembrane region" description="Helical" evidence="8">
    <location>
        <begin position="164"/>
        <end position="189"/>
    </location>
</feature>
<feature type="transmembrane region" description="Helical" evidence="8">
    <location>
        <begin position="265"/>
        <end position="287"/>
    </location>
</feature>
<keyword evidence="6 8" id="KW-0472">Membrane</keyword>
<evidence type="ECO:0000313" key="10">
    <source>
        <dbReference type="Proteomes" id="UP000584867"/>
    </source>
</evidence>
<feature type="transmembrane region" description="Helical" evidence="8">
    <location>
        <begin position="307"/>
        <end position="327"/>
    </location>
</feature>
<evidence type="ECO:0000256" key="2">
    <source>
        <dbReference type="ARBA" id="ARBA00007430"/>
    </source>
</evidence>
<dbReference type="InterPro" id="IPR050833">
    <property type="entry name" value="Poly_Biosynth_Transport"/>
</dbReference>
<feature type="transmembrane region" description="Helical" evidence="8">
    <location>
        <begin position="72"/>
        <end position="95"/>
    </location>
</feature>
<dbReference type="Proteomes" id="UP000584867">
    <property type="component" value="Unassembled WGS sequence"/>
</dbReference>
<organism evidence="9 10">
    <name type="scientific">Granulicella mallensis</name>
    <dbReference type="NCBI Taxonomy" id="940614"/>
    <lineage>
        <taxon>Bacteria</taxon>
        <taxon>Pseudomonadati</taxon>
        <taxon>Acidobacteriota</taxon>
        <taxon>Terriglobia</taxon>
        <taxon>Terriglobales</taxon>
        <taxon>Acidobacteriaceae</taxon>
        <taxon>Granulicella</taxon>
    </lineage>
</organism>
<feature type="transmembrane region" description="Helical" evidence="8">
    <location>
        <begin position="459"/>
        <end position="477"/>
    </location>
</feature>
<dbReference type="PANTHER" id="PTHR30250:SF10">
    <property type="entry name" value="LIPOPOLYSACCHARIDE BIOSYNTHESIS PROTEIN WZXC"/>
    <property type="match status" value="1"/>
</dbReference>
<feature type="region of interest" description="Disordered" evidence="7">
    <location>
        <begin position="1"/>
        <end position="55"/>
    </location>
</feature>
<evidence type="ECO:0000256" key="6">
    <source>
        <dbReference type="ARBA" id="ARBA00023136"/>
    </source>
</evidence>
<dbReference type="AlphaFoldDB" id="A0A7W7ZN38"/>
<feature type="transmembrane region" description="Helical" evidence="8">
    <location>
        <begin position="425"/>
        <end position="447"/>
    </location>
</feature>
<evidence type="ECO:0000313" key="9">
    <source>
        <dbReference type="EMBL" id="MBB5063009.1"/>
    </source>
</evidence>
<evidence type="ECO:0000256" key="4">
    <source>
        <dbReference type="ARBA" id="ARBA00022692"/>
    </source>
</evidence>
<dbReference type="GO" id="GO:0005886">
    <property type="term" value="C:plasma membrane"/>
    <property type="evidence" value="ECO:0007669"/>
    <property type="project" value="UniProtKB-SubCell"/>
</dbReference>
<keyword evidence="3" id="KW-1003">Cell membrane</keyword>
<protein>
    <submittedName>
        <fullName evidence="9">O-antigen/teichoic acid export membrane protein</fullName>
    </submittedName>
</protein>
<comment type="caution">
    <text evidence="9">The sequence shown here is derived from an EMBL/GenBank/DDBJ whole genome shotgun (WGS) entry which is preliminary data.</text>
</comment>
<keyword evidence="4 8" id="KW-0812">Transmembrane</keyword>
<feature type="transmembrane region" description="Helical" evidence="8">
    <location>
        <begin position="201"/>
        <end position="221"/>
    </location>
</feature>
<feature type="compositionally biased region" description="Polar residues" evidence="7">
    <location>
        <begin position="1"/>
        <end position="18"/>
    </location>
</feature>
<dbReference type="EMBL" id="JACHIO010000005">
    <property type="protein sequence ID" value="MBB5063009.1"/>
    <property type="molecule type" value="Genomic_DNA"/>
</dbReference>
<feature type="transmembrane region" description="Helical" evidence="8">
    <location>
        <begin position="379"/>
        <end position="405"/>
    </location>
</feature>
<reference evidence="9 10" key="1">
    <citation type="submission" date="2020-08" db="EMBL/GenBank/DDBJ databases">
        <title>Genomic Encyclopedia of Type Strains, Phase IV (KMG-V): Genome sequencing to study the core and pangenomes of soil and plant-associated prokaryotes.</title>
        <authorList>
            <person name="Whitman W."/>
        </authorList>
    </citation>
    <scope>NUCLEOTIDE SEQUENCE [LARGE SCALE GENOMIC DNA]</scope>
    <source>
        <strain evidence="9 10">X5P3</strain>
    </source>
</reference>
<gene>
    <name evidence="9" type="ORF">HDF15_001349</name>
</gene>
<dbReference type="RefSeq" id="WP_184253868.1">
    <property type="nucleotide sequence ID" value="NZ_JACHIO010000005.1"/>
</dbReference>
<accession>A0A7W7ZN38</accession>
<proteinExistence type="inferred from homology"/>
<evidence type="ECO:0000256" key="5">
    <source>
        <dbReference type="ARBA" id="ARBA00022989"/>
    </source>
</evidence>
<name>A0A7W7ZN38_9BACT</name>
<evidence type="ECO:0000256" key="7">
    <source>
        <dbReference type="SAM" id="MobiDB-lite"/>
    </source>
</evidence>
<keyword evidence="5 8" id="KW-1133">Transmembrane helix</keyword>
<comment type="similarity">
    <text evidence="2">Belongs to the polysaccharide synthase family.</text>
</comment>
<feature type="transmembrane region" description="Helical" evidence="8">
    <location>
        <begin position="107"/>
        <end position="128"/>
    </location>
</feature>
<dbReference type="PANTHER" id="PTHR30250">
    <property type="entry name" value="PST FAMILY PREDICTED COLANIC ACID TRANSPORTER"/>
    <property type="match status" value="1"/>
</dbReference>
<evidence type="ECO:0000256" key="8">
    <source>
        <dbReference type="SAM" id="Phobius"/>
    </source>
</evidence>
<sequence>MPIPNTPKTTEPQDSESALTAAGEAAFVQPDATLPPSPPEATPLHPHPDPEPAGAPTGLLRRLLHFIGVDRAIAFTVLARGWSSLAGIGTLALIARFLSPADQGFYYAFYSLVQMQIIFELGFSVVILQAASHEAAHLTIAPDGTITGPEQSHARLASVLQKAFRWYTIAAILMALTLMPVGIAFFRHIANKSNAGDVHFVLPWLLVVFASSCTFQIDPIFSFLEGCGYIPEVYRTRLRQSLLSTVLGWSAFLLHHGLYAPGFFILGQAIAGGWFIFTKRHLLLPLLRYSTRNFRIDWGKEIWPFQWRIAVSWLAGYLTSSLFVPVLMNSRGPVEAGRLGMSLTVCATLSTMAVSWMNTKASPFGQMIARKEYRKLDGVFTRALVQSTGAAVLACVAVWVVVQWLLVHQVKMHGVLLANRLLSPIPLAMLFFGTVGNVVVTAEALYIRAHKQEKFMVNSILGALYSIPVALVIGTMQSPHGGAWGIAASYALGTAVIGLGYGTYTFLKWRRIWHEA</sequence>
<comment type="subcellular location">
    <subcellularLocation>
        <location evidence="1">Cell membrane</location>
        <topology evidence="1">Multi-pass membrane protein</topology>
    </subcellularLocation>
</comment>
<evidence type="ECO:0000256" key="1">
    <source>
        <dbReference type="ARBA" id="ARBA00004651"/>
    </source>
</evidence>
<feature type="transmembrane region" description="Helical" evidence="8">
    <location>
        <begin position="483"/>
        <end position="507"/>
    </location>
</feature>